<reference evidence="9 10" key="1">
    <citation type="journal article" date="2015" name="Genome Announc.">
        <title>Genome Assemblies of Three Soil-Associated Devosia species: D. insulae, D. limi, and D. soli.</title>
        <authorList>
            <person name="Hassan Y.I."/>
            <person name="Lepp D."/>
            <person name="Zhou T."/>
        </authorList>
    </citation>
    <scope>NUCLEOTIDE SEQUENCE [LARGE SCALE GENOMIC DNA]</scope>
    <source>
        <strain evidence="9 10">DS-56</strain>
    </source>
</reference>
<keyword evidence="7" id="KW-0997">Cell inner membrane</keyword>
<feature type="transmembrane region" description="Helical" evidence="7">
    <location>
        <begin position="80"/>
        <end position="99"/>
    </location>
</feature>
<keyword evidence="3" id="KW-1003">Cell membrane</keyword>
<comment type="subcellular location">
    <subcellularLocation>
        <location evidence="7">Cell inner membrane</location>
        <topology evidence="7">Multi-pass membrane protein</topology>
    </subcellularLocation>
    <subcellularLocation>
        <location evidence="1">Cell membrane</location>
        <topology evidence="1">Multi-pass membrane protein</topology>
    </subcellularLocation>
</comment>
<dbReference type="OrthoDB" id="9811198at2"/>
<proteinExistence type="inferred from homology"/>
<keyword evidence="10" id="KW-1185">Reference proteome</keyword>
<dbReference type="Proteomes" id="UP000095463">
    <property type="component" value="Unassembled WGS sequence"/>
</dbReference>
<dbReference type="InterPro" id="IPR003416">
    <property type="entry name" value="MgtC/SapB/SrpB/YhiD_fam"/>
</dbReference>
<dbReference type="PANTHER" id="PTHR33778:SF1">
    <property type="entry name" value="MAGNESIUM TRANSPORTER YHID-RELATED"/>
    <property type="match status" value="1"/>
</dbReference>
<feature type="transmembrane region" description="Helical" evidence="7">
    <location>
        <begin position="129"/>
        <end position="150"/>
    </location>
</feature>
<accession>A0A1E5XNI9</accession>
<dbReference type="PANTHER" id="PTHR33778">
    <property type="entry name" value="PROTEIN MGTC"/>
    <property type="match status" value="1"/>
</dbReference>
<dbReference type="GO" id="GO:0005886">
    <property type="term" value="C:plasma membrane"/>
    <property type="evidence" value="ECO:0007669"/>
    <property type="project" value="UniProtKB-SubCell"/>
</dbReference>
<evidence type="ECO:0000256" key="4">
    <source>
        <dbReference type="ARBA" id="ARBA00022692"/>
    </source>
</evidence>
<organism evidence="9 10">
    <name type="scientific">Devosia insulae DS-56</name>
    <dbReference type="NCBI Taxonomy" id="1116389"/>
    <lineage>
        <taxon>Bacteria</taxon>
        <taxon>Pseudomonadati</taxon>
        <taxon>Pseudomonadota</taxon>
        <taxon>Alphaproteobacteria</taxon>
        <taxon>Hyphomicrobiales</taxon>
        <taxon>Devosiaceae</taxon>
        <taxon>Devosia</taxon>
    </lineage>
</organism>
<evidence type="ECO:0000313" key="10">
    <source>
        <dbReference type="Proteomes" id="UP000095463"/>
    </source>
</evidence>
<keyword evidence="4 7" id="KW-0812">Transmembrane</keyword>
<protein>
    <recommendedName>
        <fullName evidence="7">Protein MgtC</fullName>
    </recommendedName>
</protein>
<dbReference type="RefSeq" id="WP_069910622.1">
    <property type="nucleotide sequence ID" value="NZ_LAJE02000227.1"/>
</dbReference>
<evidence type="ECO:0000256" key="5">
    <source>
        <dbReference type="ARBA" id="ARBA00022989"/>
    </source>
</evidence>
<dbReference type="PRINTS" id="PR01837">
    <property type="entry name" value="MGTCSAPBPROT"/>
</dbReference>
<evidence type="ECO:0000256" key="7">
    <source>
        <dbReference type="RuleBase" id="RU365041"/>
    </source>
</evidence>
<keyword evidence="6 7" id="KW-0472">Membrane</keyword>
<name>A0A1E5XNI9_9HYPH</name>
<feature type="domain" description="MgtC/SapB/SrpB/YhiD N-terminal" evidence="8">
    <location>
        <begin position="23"/>
        <end position="151"/>
    </location>
</feature>
<gene>
    <name evidence="9" type="ORF">VW23_022730</name>
</gene>
<keyword evidence="5 7" id="KW-1133">Transmembrane helix</keyword>
<dbReference type="EMBL" id="LAJE02000227">
    <property type="protein sequence ID" value="OEO30158.1"/>
    <property type="molecule type" value="Genomic_DNA"/>
</dbReference>
<feature type="transmembrane region" description="Helical" evidence="7">
    <location>
        <begin position="47"/>
        <end position="68"/>
    </location>
</feature>
<evidence type="ECO:0000259" key="8">
    <source>
        <dbReference type="Pfam" id="PF02308"/>
    </source>
</evidence>
<evidence type="ECO:0000256" key="1">
    <source>
        <dbReference type="ARBA" id="ARBA00004651"/>
    </source>
</evidence>
<evidence type="ECO:0000256" key="6">
    <source>
        <dbReference type="ARBA" id="ARBA00023136"/>
    </source>
</evidence>
<dbReference type="InterPro" id="IPR049177">
    <property type="entry name" value="MgtC_SapB_SrpB_YhiD_N"/>
</dbReference>
<sequence length="172" mass="17941">MDLVTSLGYEPTHTPHQIILIRLLIASVLGGLIGWERGSQAGTAGLRTHILVALAAALFTTLAFEIYQEAVEGGSNNSDPIRAIEAVTAGIAFLGAGAIFQQRRNVQGLTTGAGMWLAGAVGVSAALGYYIIAVVVAVFAVIVLAAMRAFSHRVVGAEKDKIGEGTEPQNDR</sequence>
<comment type="similarity">
    <text evidence="2 7">Belongs to the MgtC/SapB family.</text>
</comment>
<evidence type="ECO:0000256" key="3">
    <source>
        <dbReference type="ARBA" id="ARBA00022475"/>
    </source>
</evidence>
<dbReference type="Pfam" id="PF02308">
    <property type="entry name" value="MgtC"/>
    <property type="match status" value="1"/>
</dbReference>
<dbReference type="AlphaFoldDB" id="A0A1E5XNI9"/>
<evidence type="ECO:0000313" key="9">
    <source>
        <dbReference type="EMBL" id="OEO30158.1"/>
    </source>
</evidence>
<evidence type="ECO:0000256" key="2">
    <source>
        <dbReference type="ARBA" id="ARBA00009298"/>
    </source>
</evidence>
<feature type="transmembrane region" description="Helical" evidence="7">
    <location>
        <begin position="16"/>
        <end position="35"/>
    </location>
</feature>
<comment type="caution">
    <text evidence="9">The sequence shown here is derived from an EMBL/GenBank/DDBJ whole genome shotgun (WGS) entry which is preliminary data.</text>
</comment>